<feature type="transmembrane region" description="Helical" evidence="1">
    <location>
        <begin position="272"/>
        <end position="292"/>
    </location>
</feature>
<proteinExistence type="predicted"/>
<comment type="caution">
    <text evidence="2">The sequence shown here is derived from an EMBL/GenBank/DDBJ whole genome shotgun (WGS) entry which is preliminary data.</text>
</comment>
<dbReference type="Proteomes" id="UP000613193">
    <property type="component" value="Unassembled WGS sequence"/>
</dbReference>
<reference evidence="2" key="1">
    <citation type="submission" date="2020-12" db="EMBL/GenBank/DDBJ databases">
        <title>Bacterial novel species Mucilaginibacter sp. SD-g isolated from soil.</title>
        <authorList>
            <person name="Jung H.-Y."/>
        </authorList>
    </citation>
    <scope>NUCLEOTIDE SEQUENCE</scope>
    <source>
        <strain evidence="2">SD-g</strain>
    </source>
</reference>
<keyword evidence="1" id="KW-1133">Transmembrane helix</keyword>
<dbReference type="Pfam" id="PF11188">
    <property type="entry name" value="DUF2975"/>
    <property type="match status" value="1"/>
</dbReference>
<accession>A0A934UMH4</accession>
<feature type="transmembrane region" description="Helical" evidence="1">
    <location>
        <begin position="190"/>
        <end position="215"/>
    </location>
</feature>
<name>A0A934UMH4_9SPHI</name>
<dbReference type="InterPro" id="IPR021354">
    <property type="entry name" value="DUF2975"/>
</dbReference>
<organism evidence="2 3">
    <name type="scientific">Mucilaginibacter segetis</name>
    <dbReference type="NCBI Taxonomy" id="2793071"/>
    <lineage>
        <taxon>Bacteria</taxon>
        <taxon>Pseudomonadati</taxon>
        <taxon>Bacteroidota</taxon>
        <taxon>Sphingobacteriia</taxon>
        <taxon>Sphingobacteriales</taxon>
        <taxon>Sphingobacteriaceae</taxon>
        <taxon>Mucilaginibacter</taxon>
    </lineage>
</organism>
<keyword evidence="1" id="KW-0472">Membrane</keyword>
<feature type="transmembrane region" description="Helical" evidence="1">
    <location>
        <begin position="9"/>
        <end position="31"/>
    </location>
</feature>
<dbReference type="AlphaFoldDB" id="A0A934UMH4"/>
<protein>
    <submittedName>
        <fullName evidence="2">DUF2975 domain-containing protein</fullName>
    </submittedName>
</protein>
<evidence type="ECO:0000256" key="1">
    <source>
        <dbReference type="SAM" id="Phobius"/>
    </source>
</evidence>
<evidence type="ECO:0000313" key="3">
    <source>
        <dbReference type="Proteomes" id="UP000613193"/>
    </source>
</evidence>
<dbReference type="RefSeq" id="WP_200066196.1">
    <property type="nucleotide sequence ID" value="NZ_JAEHFW010000002.1"/>
</dbReference>
<sequence>MKVKINTNFLVNSIVTIIVILLLIYFAVIILGTSQSVSDDIVYVTEDYLKPIEPVVSDSLPYSEYKELSKKAEKIRDLKNGDWLHFGGIGIAEVIGTGGAMYCDTCTMANTTDIPGVKQDYILLHGWTLKPESWIYDDIVFHIENGQSYIRKTVKDKRKYGFKRVDVPVKFRYSRTDDCLMIPISSSLKMILNIVLGVIEFSIFIYMFYLIAAFLKFIVDISKGLPFTDSNLRRLKLIAVSLIAFPIITFLLNYVVRVIFNNYFTPDVAAKIGVWGSWWRFMITGIIFLMLFKAFKQGKTLKEEQDLTI</sequence>
<feature type="transmembrane region" description="Helical" evidence="1">
    <location>
        <begin position="235"/>
        <end position="260"/>
    </location>
</feature>
<gene>
    <name evidence="2" type="ORF">I5M19_10010</name>
</gene>
<dbReference type="EMBL" id="JAEHFW010000002">
    <property type="protein sequence ID" value="MBK0379643.1"/>
    <property type="molecule type" value="Genomic_DNA"/>
</dbReference>
<evidence type="ECO:0000313" key="2">
    <source>
        <dbReference type="EMBL" id="MBK0379643.1"/>
    </source>
</evidence>
<keyword evidence="3" id="KW-1185">Reference proteome</keyword>
<keyword evidence="1" id="KW-0812">Transmembrane</keyword>